<reference evidence="5 6" key="1">
    <citation type="submission" date="2024-04" db="EMBL/GenBank/DDBJ databases">
        <authorList>
            <person name="Fracassetti M."/>
        </authorList>
    </citation>
    <scope>NUCLEOTIDE SEQUENCE [LARGE SCALE GENOMIC DNA]</scope>
</reference>
<dbReference type="AlphaFoldDB" id="A0AAV2FIK4"/>
<protein>
    <recommendedName>
        <fullName evidence="7">GDSL esterase/lipase</fullName>
    </recommendedName>
</protein>
<name>A0AAV2FIK4_9ROSI</name>
<dbReference type="Proteomes" id="UP001497516">
    <property type="component" value="Chromosome 6"/>
</dbReference>
<dbReference type="EMBL" id="OZ034819">
    <property type="protein sequence ID" value="CAL1397797.1"/>
    <property type="molecule type" value="Genomic_DNA"/>
</dbReference>
<dbReference type="PANTHER" id="PTHR45648:SF166">
    <property type="entry name" value="OS02G0617400 PROTEIN"/>
    <property type="match status" value="1"/>
</dbReference>
<dbReference type="CDD" id="cd01837">
    <property type="entry name" value="SGNH_plant_lipase_like"/>
    <property type="match status" value="1"/>
</dbReference>
<feature type="signal peptide" evidence="4">
    <location>
        <begin position="1"/>
        <end position="27"/>
    </location>
</feature>
<gene>
    <name evidence="5" type="ORF">LTRI10_LOCUS38068</name>
</gene>
<comment type="similarity">
    <text evidence="1">Belongs to the 'GDSL' lipolytic enzyme family.</text>
</comment>
<keyword evidence="6" id="KW-1185">Reference proteome</keyword>
<evidence type="ECO:0000256" key="1">
    <source>
        <dbReference type="ARBA" id="ARBA00008668"/>
    </source>
</evidence>
<dbReference type="GO" id="GO:0016042">
    <property type="term" value="P:lipid catabolic process"/>
    <property type="evidence" value="ECO:0007669"/>
    <property type="project" value="UniProtKB-KW"/>
</dbReference>
<proteinExistence type="inferred from homology"/>
<keyword evidence="3" id="KW-0443">Lipid metabolism</keyword>
<feature type="chain" id="PRO_5043875447" description="GDSL esterase/lipase" evidence="4">
    <location>
        <begin position="28"/>
        <end position="378"/>
    </location>
</feature>
<sequence length="378" mass="40421">MATRSAMAKIVGLVVGLAMLGRSLVAGGVVGASGPDFVPLFVFGGSRGDSGNNNYLDTTVKADSPPYGIDSPAGQPTGRFSNNRNLPDFISEALKLPRPPLPYLSPQLDGERLLYGANFASGGAGILNDTGVQQGNIITMSEQLEAFHRYKDQLAAIVIGGREQAERLVNEGVFLITAGAFDFVNNYYRLPFSARASQYTVAEFVDLLISELSKILLRLYELGARRTVVVGAGPFGCWPAILATMGSADGGECDPELQNAASLFDSQLNRMARRLNGRLGGVFFVAANSVTLANELIDNPEAYGFTETKVACCGQGPYNGLGKCTSASNLCLNRDEYVFWDSSNPTDRSVGFFAENILTGPPNVIFPMNLKSMMAVEH</sequence>
<accession>A0AAV2FIK4</accession>
<dbReference type="InterPro" id="IPR035669">
    <property type="entry name" value="SGNH_plant_lipase-like"/>
</dbReference>
<dbReference type="InterPro" id="IPR036514">
    <property type="entry name" value="SGNH_hydro_sf"/>
</dbReference>
<evidence type="ECO:0000313" key="6">
    <source>
        <dbReference type="Proteomes" id="UP001497516"/>
    </source>
</evidence>
<dbReference type="Pfam" id="PF00657">
    <property type="entry name" value="Lipase_GDSL"/>
    <property type="match status" value="1"/>
</dbReference>
<evidence type="ECO:0008006" key="7">
    <source>
        <dbReference type="Google" id="ProtNLM"/>
    </source>
</evidence>
<dbReference type="InterPro" id="IPR051058">
    <property type="entry name" value="GDSL_Est/Lipase"/>
</dbReference>
<dbReference type="Gene3D" id="3.40.50.1110">
    <property type="entry name" value="SGNH hydrolase"/>
    <property type="match status" value="1"/>
</dbReference>
<dbReference type="PANTHER" id="PTHR45648">
    <property type="entry name" value="GDSL LIPASE/ACYLHYDROLASE FAMILY PROTEIN (AFU_ORTHOLOGUE AFUA_4G14700)"/>
    <property type="match status" value="1"/>
</dbReference>
<evidence type="ECO:0000256" key="4">
    <source>
        <dbReference type="SAM" id="SignalP"/>
    </source>
</evidence>
<dbReference type="InterPro" id="IPR001087">
    <property type="entry name" value="GDSL"/>
</dbReference>
<evidence type="ECO:0000313" key="5">
    <source>
        <dbReference type="EMBL" id="CAL1397797.1"/>
    </source>
</evidence>
<evidence type="ECO:0000256" key="3">
    <source>
        <dbReference type="ARBA" id="ARBA00022963"/>
    </source>
</evidence>
<keyword evidence="3" id="KW-0442">Lipid degradation</keyword>
<evidence type="ECO:0000256" key="2">
    <source>
        <dbReference type="ARBA" id="ARBA00022801"/>
    </source>
</evidence>
<organism evidence="5 6">
    <name type="scientific">Linum trigynum</name>
    <dbReference type="NCBI Taxonomy" id="586398"/>
    <lineage>
        <taxon>Eukaryota</taxon>
        <taxon>Viridiplantae</taxon>
        <taxon>Streptophyta</taxon>
        <taxon>Embryophyta</taxon>
        <taxon>Tracheophyta</taxon>
        <taxon>Spermatophyta</taxon>
        <taxon>Magnoliopsida</taxon>
        <taxon>eudicotyledons</taxon>
        <taxon>Gunneridae</taxon>
        <taxon>Pentapetalae</taxon>
        <taxon>rosids</taxon>
        <taxon>fabids</taxon>
        <taxon>Malpighiales</taxon>
        <taxon>Linaceae</taxon>
        <taxon>Linum</taxon>
    </lineage>
</organism>
<dbReference type="GO" id="GO:0016788">
    <property type="term" value="F:hydrolase activity, acting on ester bonds"/>
    <property type="evidence" value="ECO:0007669"/>
    <property type="project" value="InterPro"/>
</dbReference>
<keyword evidence="4" id="KW-0732">Signal</keyword>
<keyword evidence="2" id="KW-0378">Hydrolase</keyword>